<keyword evidence="13" id="KW-1185">Reference proteome</keyword>
<feature type="domain" description="Cellulase Ig-like" evidence="11">
    <location>
        <begin position="176"/>
        <end position="260"/>
    </location>
</feature>
<dbReference type="SUPFAM" id="SSF49785">
    <property type="entry name" value="Galactose-binding domain-like"/>
    <property type="match status" value="1"/>
</dbReference>
<dbReference type="PROSITE" id="PS00698">
    <property type="entry name" value="GH9_3"/>
    <property type="match status" value="1"/>
</dbReference>
<dbReference type="RefSeq" id="WP_203761006.1">
    <property type="nucleotide sequence ID" value="NZ_BAAABO010000029.1"/>
</dbReference>
<comment type="similarity">
    <text evidence="1 6 8">Belongs to the glycosyl hydrolase 9 (cellulase E) family.</text>
</comment>
<feature type="active site" evidence="7">
    <location>
        <position position="714"/>
    </location>
</feature>
<sequence length="733" mass="78654">MSLWERSRVALAASLVVAPLLATPAYAAEVEQVVNGGFDGTADPFWSSSGPIALTDGRACVDVPGGTVNKWDVAVGQNDIDLVAGETYRFSFDASGDAGKVVRAITGLSVDPYTTYFEQSPVLGELQHYSYTFTAPADTATGQVAFQLGGSPDPWRFCLDNVSLVGGVPPEVYEPDTGPRVRVNQVAYLPDGPKAATVVTEATTALPWQLANAAGTVVARGTTTPRGVDVSSGQNVHTIDFGRYTKRGTGYTLTADGETSRPFDIDSRAYDKLRTDALKFYYTQRSGIEIRDDLRPGYGRPAGHVDVPPNQGDGAVPCQAGVCDYTLDVRGGWYDAGDHGKYVVNGGISVWELLSAYETFGGLRGVGLAIPESGNRTPDLLDEVRWELEFLMRMQVPAGKPYAGMAHHKIHDQAWTGLPLLPHLDPQPRELHPVSTAATLNLAATAAQAARVYKKYDAAFAKRALAVARTAYTAAKANPALLAPESDNIGGGAYNDTKVSDDFYWAAAELFLTTGERQYSADVLSSPEHTADVFGAGAFDWASTAAAARLDLALVPNRLPGLASVKASVVRGAEKYLAIQRQHPYGVPYAPPNNAWDWGSNSIILNNMVVLAGAYEITGRDVYRNGVLTGLDYMFGRNALNYSYVTGYGEVSSQNQHSRWYARQLDPALPNPPAGTLAGGPNSAIQDPYAQSKLTGCVAQFCYIDDIQSWSTNELTINWNAPLAWIAAFVADH</sequence>
<reference evidence="12 13" key="1">
    <citation type="submission" date="2021-01" db="EMBL/GenBank/DDBJ databases">
        <title>Whole genome shotgun sequence of Actinoplanes deccanensis NBRC 13994.</title>
        <authorList>
            <person name="Komaki H."/>
            <person name="Tamura T."/>
        </authorList>
    </citation>
    <scope>NUCLEOTIDE SEQUENCE [LARGE SCALE GENOMIC DNA]</scope>
    <source>
        <strain evidence="12 13">NBRC 13994</strain>
    </source>
</reference>
<organism evidence="12 13">
    <name type="scientific">Paractinoplanes deccanensis</name>
    <dbReference type="NCBI Taxonomy" id="113561"/>
    <lineage>
        <taxon>Bacteria</taxon>
        <taxon>Bacillati</taxon>
        <taxon>Actinomycetota</taxon>
        <taxon>Actinomycetes</taxon>
        <taxon>Micromonosporales</taxon>
        <taxon>Micromonosporaceae</taxon>
        <taxon>Paractinoplanes</taxon>
    </lineage>
</organism>
<name>A0ABQ3XZ94_9ACTN</name>
<dbReference type="Gene3D" id="2.60.40.10">
    <property type="entry name" value="Immunoglobulins"/>
    <property type="match status" value="1"/>
</dbReference>
<accession>A0ABQ3XZ94</accession>
<feature type="domain" description="Glycoside hydrolase family 9" evidence="9">
    <location>
        <begin position="270"/>
        <end position="726"/>
    </location>
</feature>
<dbReference type="Pfam" id="PF02927">
    <property type="entry name" value="CelD_N"/>
    <property type="match status" value="1"/>
</dbReference>
<feature type="active site" evidence="7">
    <location>
        <position position="705"/>
    </location>
</feature>
<keyword evidence="2 6" id="KW-0378">Hydrolase</keyword>
<dbReference type="InterPro" id="IPR012341">
    <property type="entry name" value="6hp_glycosidase-like_sf"/>
</dbReference>
<evidence type="ECO:0000313" key="12">
    <source>
        <dbReference type="EMBL" id="GID73071.1"/>
    </source>
</evidence>
<dbReference type="InterPro" id="IPR013783">
    <property type="entry name" value="Ig-like_fold"/>
</dbReference>
<evidence type="ECO:0000259" key="9">
    <source>
        <dbReference type="Pfam" id="PF00759"/>
    </source>
</evidence>
<evidence type="ECO:0000256" key="7">
    <source>
        <dbReference type="PROSITE-ProRule" id="PRU10060"/>
    </source>
</evidence>
<dbReference type="EMBL" id="BOMI01000028">
    <property type="protein sequence ID" value="GID73071.1"/>
    <property type="molecule type" value="Genomic_DNA"/>
</dbReference>
<evidence type="ECO:0000256" key="8">
    <source>
        <dbReference type="RuleBase" id="RU361166"/>
    </source>
</evidence>
<protein>
    <recommendedName>
        <fullName evidence="8">Endoglucanase</fullName>
        <ecNumber evidence="8">3.2.1.4</ecNumber>
    </recommendedName>
</protein>
<evidence type="ECO:0000256" key="5">
    <source>
        <dbReference type="ARBA" id="ARBA00023326"/>
    </source>
</evidence>
<dbReference type="EC" id="3.2.1.4" evidence="8"/>
<dbReference type="InterPro" id="IPR003305">
    <property type="entry name" value="CenC_carb-bd"/>
</dbReference>
<comment type="caution">
    <text evidence="12">The sequence shown here is derived from an EMBL/GenBank/DDBJ whole genome shotgun (WGS) entry which is preliminary data.</text>
</comment>
<dbReference type="SUPFAM" id="SSF81296">
    <property type="entry name" value="E set domains"/>
    <property type="match status" value="1"/>
</dbReference>
<proteinExistence type="inferred from homology"/>
<dbReference type="Gene3D" id="2.60.120.260">
    <property type="entry name" value="Galactose-binding domain-like"/>
    <property type="match status" value="1"/>
</dbReference>
<comment type="catalytic activity">
    <reaction evidence="8">
        <text>Endohydrolysis of (1-&gt;4)-beta-D-glucosidic linkages in cellulose, lichenin and cereal beta-D-glucans.</text>
        <dbReference type="EC" id="3.2.1.4"/>
    </reaction>
</comment>
<dbReference type="SUPFAM" id="SSF48208">
    <property type="entry name" value="Six-hairpin glycosidases"/>
    <property type="match status" value="1"/>
</dbReference>
<evidence type="ECO:0000313" key="13">
    <source>
        <dbReference type="Proteomes" id="UP000609879"/>
    </source>
</evidence>
<evidence type="ECO:0000256" key="3">
    <source>
        <dbReference type="ARBA" id="ARBA00023277"/>
    </source>
</evidence>
<evidence type="ECO:0000259" key="11">
    <source>
        <dbReference type="Pfam" id="PF02927"/>
    </source>
</evidence>
<evidence type="ECO:0000256" key="4">
    <source>
        <dbReference type="ARBA" id="ARBA00023295"/>
    </source>
</evidence>
<feature type="active site" evidence="6">
    <location>
        <position position="657"/>
    </location>
</feature>
<evidence type="ECO:0000256" key="2">
    <source>
        <dbReference type="ARBA" id="ARBA00022801"/>
    </source>
</evidence>
<feature type="chain" id="PRO_5044982535" description="Endoglucanase" evidence="8">
    <location>
        <begin position="28"/>
        <end position="733"/>
    </location>
</feature>
<keyword evidence="8" id="KW-0732">Signal</keyword>
<dbReference type="InterPro" id="IPR008928">
    <property type="entry name" value="6-hairpin_glycosidase_sf"/>
</dbReference>
<dbReference type="InterPro" id="IPR001701">
    <property type="entry name" value="Glyco_hydro_9"/>
</dbReference>
<dbReference type="Gene3D" id="1.50.10.10">
    <property type="match status" value="1"/>
</dbReference>
<dbReference type="InterPro" id="IPR033126">
    <property type="entry name" value="Glyco_hydro_9_Asp/Glu_AS"/>
</dbReference>
<dbReference type="PROSITE" id="PS00592">
    <property type="entry name" value="GH9_2"/>
    <property type="match status" value="1"/>
</dbReference>
<feature type="domain" description="CBM-cenC" evidence="10">
    <location>
        <begin position="31"/>
        <end position="152"/>
    </location>
</feature>
<dbReference type="Pfam" id="PF02018">
    <property type="entry name" value="CBM_4_9"/>
    <property type="match status" value="1"/>
</dbReference>
<evidence type="ECO:0000256" key="1">
    <source>
        <dbReference type="ARBA" id="ARBA00007072"/>
    </source>
</evidence>
<dbReference type="PANTHER" id="PTHR22298">
    <property type="entry name" value="ENDO-1,4-BETA-GLUCANASE"/>
    <property type="match status" value="1"/>
</dbReference>
<keyword evidence="3 6" id="KW-0119">Carbohydrate metabolism</keyword>
<keyword evidence="8" id="KW-0136">Cellulose degradation</keyword>
<keyword evidence="4 6" id="KW-0326">Glycosidase</keyword>
<dbReference type="Proteomes" id="UP000609879">
    <property type="component" value="Unassembled WGS sequence"/>
</dbReference>
<evidence type="ECO:0000256" key="6">
    <source>
        <dbReference type="PROSITE-ProRule" id="PRU10059"/>
    </source>
</evidence>
<dbReference type="Pfam" id="PF00759">
    <property type="entry name" value="Glyco_hydro_9"/>
    <property type="match status" value="1"/>
</dbReference>
<dbReference type="InterPro" id="IPR014756">
    <property type="entry name" value="Ig_E-set"/>
</dbReference>
<dbReference type="InterPro" id="IPR008979">
    <property type="entry name" value="Galactose-bd-like_sf"/>
</dbReference>
<dbReference type="CDD" id="cd02850">
    <property type="entry name" value="E_set_Cellulase_N"/>
    <property type="match status" value="1"/>
</dbReference>
<keyword evidence="5 6" id="KW-0624">Polysaccharide degradation</keyword>
<evidence type="ECO:0000259" key="10">
    <source>
        <dbReference type="Pfam" id="PF02018"/>
    </source>
</evidence>
<gene>
    <name evidence="12" type="ORF">Ade02nite_17120</name>
</gene>
<feature type="signal peptide" evidence="8">
    <location>
        <begin position="1"/>
        <end position="27"/>
    </location>
</feature>
<dbReference type="InterPro" id="IPR004197">
    <property type="entry name" value="Cellulase_Ig-like"/>
</dbReference>
<dbReference type="InterPro" id="IPR018221">
    <property type="entry name" value="Glyco_hydro_9_His_AS"/>
</dbReference>